<gene>
    <name evidence="3" type="ORF">CYME_CMR067C</name>
</gene>
<dbReference type="SMART" id="SM00320">
    <property type="entry name" value="WD40"/>
    <property type="match status" value="4"/>
</dbReference>
<evidence type="ECO:0000313" key="3">
    <source>
        <dbReference type="EMBL" id="BAM82341.1"/>
    </source>
</evidence>
<name>M1UW58_CYAM1</name>
<dbReference type="Gene3D" id="2.130.10.10">
    <property type="entry name" value="YVTN repeat-like/Quinoprotein amine dehydrogenase"/>
    <property type="match status" value="2"/>
</dbReference>
<dbReference type="InterPro" id="IPR050995">
    <property type="entry name" value="WD-F-box_domain-protein"/>
</dbReference>
<proteinExistence type="predicted"/>
<organism evidence="3 4">
    <name type="scientific">Cyanidioschyzon merolae (strain NIES-3377 / 10D)</name>
    <name type="common">Unicellular red alga</name>
    <dbReference type="NCBI Taxonomy" id="280699"/>
    <lineage>
        <taxon>Eukaryota</taxon>
        <taxon>Rhodophyta</taxon>
        <taxon>Bangiophyceae</taxon>
        <taxon>Cyanidiales</taxon>
        <taxon>Cyanidiaceae</taxon>
        <taxon>Cyanidioschyzon</taxon>
    </lineage>
</organism>
<feature type="repeat" description="WD" evidence="1">
    <location>
        <begin position="233"/>
        <end position="261"/>
    </location>
</feature>
<dbReference type="SUPFAM" id="SSF50978">
    <property type="entry name" value="WD40 repeat-like"/>
    <property type="match status" value="1"/>
</dbReference>
<dbReference type="STRING" id="280699.M1UW58"/>
<dbReference type="Gramene" id="CMR067CT">
    <property type="protein sequence ID" value="CMR067CT"/>
    <property type="gene ID" value="CMR067C"/>
</dbReference>
<dbReference type="PANTHER" id="PTHR14604">
    <property type="entry name" value="WD40 REPEAT PF20"/>
    <property type="match status" value="1"/>
</dbReference>
<feature type="region of interest" description="Disordered" evidence="2">
    <location>
        <begin position="354"/>
        <end position="393"/>
    </location>
</feature>
<dbReference type="RefSeq" id="XP_005538377.1">
    <property type="nucleotide sequence ID" value="XM_005538320.1"/>
</dbReference>
<dbReference type="InterPro" id="IPR001680">
    <property type="entry name" value="WD40_rpt"/>
</dbReference>
<dbReference type="EMBL" id="AP006500">
    <property type="protein sequence ID" value="BAM82341.1"/>
    <property type="molecule type" value="Genomic_DNA"/>
</dbReference>
<dbReference type="InterPro" id="IPR036322">
    <property type="entry name" value="WD40_repeat_dom_sf"/>
</dbReference>
<dbReference type="Proteomes" id="UP000007014">
    <property type="component" value="Chromosome 18"/>
</dbReference>
<dbReference type="eggNOG" id="KOG0263">
    <property type="taxonomic scope" value="Eukaryota"/>
</dbReference>
<keyword evidence="4" id="KW-1185">Reference proteome</keyword>
<accession>M1UW58</accession>
<dbReference type="OrthoDB" id="538223at2759"/>
<keyword evidence="1" id="KW-0853">WD repeat</keyword>
<dbReference type="PANTHER" id="PTHR14604:SF4">
    <property type="entry name" value="F-BOX DOMAIN-CONTAINING PROTEIN"/>
    <property type="match status" value="1"/>
</dbReference>
<dbReference type="PROSITE" id="PS50082">
    <property type="entry name" value="WD_REPEATS_2"/>
    <property type="match status" value="2"/>
</dbReference>
<dbReference type="InterPro" id="IPR015943">
    <property type="entry name" value="WD40/YVTN_repeat-like_dom_sf"/>
</dbReference>
<evidence type="ECO:0000256" key="2">
    <source>
        <dbReference type="SAM" id="MobiDB-lite"/>
    </source>
</evidence>
<dbReference type="KEGG" id="cme:CYME_CMR067C"/>
<dbReference type="Pfam" id="PF00400">
    <property type="entry name" value="WD40"/>
    <property type="match status" value="3"/>
</dbReference>
<reference evidence="3 4" key="1">
    <citation type="journal article" date="2004" name="Nature">
        <title>Genome sequence of the ultrasmall unicellular red alga Cyanidioschyzon merolae 10D.</title>
        <authorList>
            <person name="Matsuzaki M."/>
            <person name="Misumi O."/>
            <person name="Shin-i T."/>
            <person name="Maruyama S."/>
            <person name="Takahara M."/>
            <person name="Miyagishima S."/>
            <person name="Mori T."/>
            <person name="Nishida K."/>
            <person name="Yagisawa F."/>
            <person name="Nishida K."/>
            <person name="Yoshida Y."/>
            <person name="Nishimura Y."/>
            <person name="Nakao S."/>
            <person name="Kobayashi T."/>
            <person name="Momoyama Y."/>
            <person name="Higashiyama T."/>
            <person name="Minoda A."/>
            <person name="Sano M."/>
            <person name="Nomoto H."/>
            <person name="Oishi K."/>
            <person name="Hayashi H."/>
            <person name="Ohta F."/>
            <person name="Nishizaka S."/>
            <person name="Haga S."/>
            <person name="Miura S."/>
            <person name="Morishita T."/>
            <person name="Kabeya Y."/>
            <person name="Terasawa K."/>
            <person name="Suzuki Y."/>
            <person name="Ishii Y."/>
            <person name="Asakawa S."/>
            <person name="Takano H."/>
            <person name="Ohta N."/>
            <person name="Kuroiwa H."/>
            <person name="Tanaka K."/>
            <person name="Shimizu N."/>
            <person name="Sugano S."/>
            <person name="Sato N."/>
            <person name="Nozaki H."/>
            <person name="Ogasawara N."/>
            <person name="Kohara Y."/>
            <person name="Kuroiwa T."/>
        </authorList>
    </citation>
    <scope>NUCLEOTIDE SEQUENCE [LARGE SCALE GENOMIC DNA]</scope>
    <source>
        <strain evidence="3 4">10D</strain>
    </source>
</reference>
<evidence type="ECO:0000313" key="4">
    <source>
        <dbReference type="Proteomes" id="UP000007014"/>
    </source>
</evidence>
<sequence>MQCCISGKHVPLSRLETPIPAVLGDNSVEFPSSVVRLDRETTTYSIAILEADESLALLASSLADVEVLHLTSGEVKQSFSGHKAAVNDVVEVRPGLAASCSIDRTIQLFDPTTCVRMETLRGHRGAVYALSADRAEERLLSASSDGTLRVWSCAACCCTHTVKRVPPDGDLLHNEVYDVEFMQYTSSGLHFGIAATQRGSVELWDLGHGSTEPVSVFSKDVEGEVRCVKVLANQSGNEFLSGGEDHVLRLWDARVGNKPAYEFRLHRDSIWGLATDGRRAVTTSVRGRAIFWDIRLLKPESQLLGFGPFRCVSCAPSRRTYHLGNFYGYIYSVWTAKIPPEPLKDFPDNVSRDEPPCMANRRFHNHTSKSSHVQEASSVPQRRQSRRQTCPIT</sequence>
<feature type="repeat" description="WD" evidence="1">
    <location>
        <begin position="120"/>
        <end position="152"/>
    </location>
</feature>
<dbReference type="PROSITE" id="PS50294">
    <property type="entry name" value="WD_REPEATS_REGION"/>
    <property type="match status" value="1"/>
</dbReference>
<evidence type="ECO:0000256" key="1">
    <source>
        <dbReference type="PROSITE-ProRule" id="PRU00221"/>
    </source>
</evidence>
<dbReference type="HOGENOM" id="CLU_702776_0_0_1"/>
<protein>
    <submittedName>
        <fullName evidence="3">Similar to vegetatible incompatibility protein HET-E-1</fullName>
    </submittedName>
</protein>
<dbReference type="GeneID" id="16997002"/>
<dbReference type="AlphaFoldDB" id="M1UW58"/>
<reference evidence="3 4" key="2">
    <citation type="journal article" date="2007" name="BMC Biol.">
        <title>A 100%-complete sequence reveals unusually simple genomic features in the hot-spring red alga Cyanidioschyzon merolae.</title>
        <authorList>
            <person name="Nozaki H."/>
            <person name="Takano H."/>
            <person name="Misumi O."/>
            <person name="Terasawa K."/>
            <person name="Matsuzaki M."/>
            <person name="Maruyama S."/>
            <person name="Nishida K."/>
            <person name="Yagisawa F."/>
            <person name="Yoshida Y."/>
            <person name="Fujiwara T."/>
            <person name="Takio S."/>
            <person name="Tamura K."/>
            <person name="Chung S.J."/>
            <person name="Nakamura S."/>
            <person name="Kuroiwa H."/>
            <person name="Tanaka K."/>
            <person name="Sato N."/>
            <person name="Kuroiwa T."/>
        </authorList>
    </citation>
    <scope>NUCLEOTIDE SEQUENCE [LARGE SCALE GENOMIC DNA]</scope>
    <source>
        <strain evidence="3 4">10D</strain>
    </source>
</reference>